<dbReference type="EMBL" id="PQXF01000033">
    <property type="protein sequence ID" value="PXF58724.1"/>
    <property type="molecule type" value="Genomic_DNA"/>
</dbReference>
<name>A0AC61L0G1_9EURY</name>
<reference evidence="1" key="1">
    <citation type="submission" date="2018-01" db="EMBL/GenBank/DDBJ databases">
        <authorList>
            <person name="Krukenberg V."/>
        </authorList>
    </citation>
    <scope>NUCLEOTIDE SEQUENCE</scope>
    <source>
        <strain evidence="1">E20ANME2</strain>
    </source>
</reference>
<accession>A0AC61L0G1</accession>
<organism evidence="1 2">
    <name type="scientific">Candidatus Methanogaster sp</name>
    <dbReference type="NCBI Taxonomy" id="3386292"/>
    <lineage>
        <taxon>Archaea</taxon>
        <taxon>Methanobacteriati</taxon>
        <taxon>Methanobacteriota</taxon>
        <taxon>Stenosarchaea group</taxon>
        <taxon>Methanomicrobia</taxon>
        <taxon>Methanosarcinales</taxon>
        <taxon>ANME-2 cluster</taxon>
        <taxon>Candidatus Methanogasteraceae</taxon>
        <taxon>Candidatus Methanogaster</taxon>
    </lineage>
</organism>
<evidence type="ECO:0000313" key="2">
    <source>
        <dbReference type="Proteomes" id="UP000248329"/>
    </source>
</evidence>
<proteinExistence type="predicted"/>
<sequence>MINATVEDCVFKNSISCGVNFYVGAVNCTINNNILEDCGNSGIRIADTTSYSNKVTNNTINGGAGNIVINVGAHDNYVGYNSIHYTHPHGGIDLHTNVHNNTVEYNTLHDIGIGIYGSHAIYIHNEGSSNNTVRHNTMWDIDSNAIDVTMAHNNTILNNTVGANCGPLVVNSGHGNIFKDCDVHSSVDGVVGSFSWGWDTYDNVFINNNILKYEYNTVQTGSNTIRNPATKAFTVQLKDAGDVVNIEFIDWNTFTLNEDAGGHTSAKLTETGTYTITVESDTPLVTNFHNEPPTQQTVTLFWNCSVSDVDYYTIYQNGMIIATTKDQYYTVTNLLPDTTYTFSTSATVARVTDENATLRVQTAADDFGSNTVSIADDVTASRGNHVTAPIMIHNARGVACAGMKLTYDPGVVAVTGVTEGDFTSYFGFDDEHAAEGWVMINTYINETQLTGNAKVADVTFTAAGEVGATSTLDMEIISMADQNGYAVPNIVSNGLFTVVSDTSPPVVTCPSASQLIPDDTDGVPSWGETTTLSVAVTDESDVASVTIDLSAIGGSPVQPMIPTWDNVWSVTTSASAGTLPHTYKLQVSATDIYGYTNMSESVELVVMQNGDVTGDNDVSFDDIILLRTYATYLGQYTISNESVADVTGDSVVNIADAMLLENHIKRSDQYTLR</sequence>
<protein>
    <submittedName>
        <fullName evidence="1">Uncharacterized protein</fullName>
    </submittedName>
</protein>
<dbReference type="Proteomes" id="UP000248329">
    <property type="component" value="Unassembled WGS sequence"/>
</dbReference>
<gene>
    <name evidence="1" type="ORF">C4B59_12910</name>
</gene>
<evidence type="ECO:0000313" key="1">
    <source>
        <dbReference type="EMBL" id="PXF58724.1"/>
    </source>
</evidence>
<comment type="caution">
    <text evidence="1">The sequence shown here is derived from an EMBL/GenBank/DDBJ whole genome shotgun (WGS) entry which is preliminary data.</text>
</comment>